<comment type="caution">
    <text evidence="2">The sequence shown here is derived from an EMBL/GenBank/DDBJ whole genome shotgun (WGS) entry which is preliminary data.</text>
</comment>
<keyword evidence="3" id="KW-1185">Reference proteome</keyword>
<sequence>MARSNNLCRYTLGRLSFWILSKFECVVSADVSSAPHKLASSRKCCKMVIVEYHRRLKWWTFCLYTPPYHHNLQRRFSLWSMKKDSDLESALSRNHRWMVNNQIKNIILRCPDQVTSINHIQKKFKSLDLQGKAPNWLKKYPCCFEVYRENNEYFCRLTKRMRFLVEEEESIKDSQELVFVERLAKLLMMSRNQRLNVSKVNELKRNFGFPDDYLLRIVPKHTDMFRVVNHTGRRSSMDIELISWNLDFAVSAVEKSAKKKGSEPSFSCLLPATWVKSWERFLEFNSTPYISPYADLSIFPEGSVEMDKRNIALVHELLSMTLWKKLSISKLGHFKREFGFPEKLNVLLLKHPGIFYVSNKYKIYTVLLREAYDGSELIEKDPLVVVKNKFGELMQEGLHEYNRRHYLMNLEKKKKKGVTKVRTMERSRGDDDKISQQNNQEVDLGFWA</sequence>
<dbReference type="AlphaFoldDB" id="A0ABD1IHM7"/>
<dbReference type="PANTHER" id="PTHR31476">
    <property type="entry name" value="PROTEIN WHAT'S THIS FACTOR 1 HOMOLOG, CHLOROPLASTIC"/>
    <property type="match status" value="1"/>
</dbReference>
<dbReference type="EMBL" id="JBEAFC010000002">
    <property type="protein sequence ID" value="KAL1567318.1"/>
    <property type="molecule type" value="Genomic_DNA"/>
</dbReference>
<gene>
    <name evidence="2" type="ORF">AAHA92_02808</name>
</gene>
<reference evidence="2 3" key="1">
    <citation type="submission" date="2024-06" db="EMBL/GenBank/DDBJ databases">
        <title>A chromosome level genome sequence of Diviner's sage (Salvia divinorum).</title>
        <authorList>
            <person name="Ford S.A."/>
            <person name="Ro D.-K."/>
            <person name="Ness R.W."/>
            <person name="Phillips M.A."/>
        </authorList>
    </citation>
    <scope>NUCLEOTIDE SEQUENCE [LARGE SCALE GENOMIC DNA]</scope>
    <source>
        <strain evidence="2">SAF-2024a</strain>
        <tissue evidence="2">Leaf</tissue>
    </source>
</reference>
<organism evidence="2 3">
    <name type="scientific">Salvia divinorum</name>
    <name type="common">Maria pastora</name>
    <name type="synonym">Diviner's sage</name>
    <dbReference type="NCBI Taxonomy" id="28513"/>
    <lineage>
        <taxon>Eukaryota</taxon>
        <taxon>Viridiplantae</taxon>
        <taxon>Streptophyta</taxon>
        <taxon>Embryophyta</taxon>
        <taxon>Tracheophyta</taxon>
        <taxon>Spermatophyta</taxon>
        <taxon>Magnoliopsida</taxon>
        <taxon>eudicotyledons</taxon>
        <taxon>Gunneridae</taxon>
        <taxon>Pentapetalae</taxon>
        <taxon>asterids</taxon>
        <taxon>lamiids</taxon>
        <taxon>Lamiales</taxon>
        <taxon>Lamiaceae</taxon>
        <taxon>Nepetoideae</taxon>
        <taxon>Mentheae</taxon>
        <taxon>Salviinae</taxon>
        <taxon>Salvia</taxon>
        <taxon>Salvia subgen. Calosphace</taxon>
    </lineage>
</organism>
<dbReference type="PANTHER" id="PTHR31476:SF5">
    <property type="entry name" value="UBIQUITIN CARBOXYL-TERMINAL HYDROLASE FAMILY PROTEIN"/>
    <property type="match status" value="1"/>
</dbReference>
<name>A0ABD1IHM7_SALDI</name>
<evidence type="ECO:0000313" key="2">
    <source>
        <dbReference type="EMBL" id="KAL1567318.1"/>
    </source>
</evidence>
<dbReference type="Proteomes" id="UP001567538">
    <property type="component" value="Unassembled WGS sequence"/>
</dbReference>
<evidence type="ECO:0000259" key="1">
    <source>
        <dbReference type="Pfam" id="PF11955"/>
    </source>
</evidence>
<accession>A0ABD1IHM7</accession>
<proteinExistence type="predicted"/>
<dbReference type="Pfam" id="PF11955">
    <property type="entry name" value="PORR"/>
    <property type="match status" value="1"/>
</dbReference>
<protein>
    <submittedName>
        <fullName evidence="2">Protein WHAT'S THIS FACTOR 1, chloroplastic</fullName>
    </submittedName>
</protein>
<dbReference type="InterPro" id="IPR045040">
    <property type="entry name" value="PORR_fam"/>
</dbReference>
<evidence type="ECO:0000313" key="3">
    <source>
        <dbReference type="Proteomes" id="UP001567538"/>
    </source>
</evidence>
<dbReference type="InterPro" id="IPR021099">
    <property type="entry name" value="PORR_domain"/>
</dbReference>
<feature type="domain" description="PORR" evidence="1">
    <location>
        <begin position="82"/>
        <end position="398"/>
    </location>
</feature>